<evidence type="ECO:0000313" key="2">
    <source>
        <dbReference type="Proteomes" id="UP001055048"/>
    </source>
</evidence>
<dbReference type="EMBL" id="BQNL01000001">
    <property type="protein sequence ID" value="GKH13168.1"/>
    <property type="molecule type" value="Genomic_DNA"/>
</dbReference>
<dbReference type="Proteomes" id="UP001055048">
    <property type="component" value="Unassembled WGS sequence"/>
</dbReference>
<reference evidence="1" key="1">
    <citation type="submission" date="2022-01" db="EMBL/GenBank/DDBJ databases">
        <title>Novel bile acid biosynthetic pathways are enriched in the microbiome of centenarians.</title>
        <authorList>
            <person name="Sato Y."/>
            <person name="Atarashi K."/>
            <person name="Plichta R.D."/>
            <person name="Arai Y."/>
            <person name="Sasajima S."/>
            <person name="Kearney M.S."/>
            <person name="Suda W."/>
            <person name="Takeshita K."/>
            <person name="Sasaki T."/>
            <person name="Okamoto S."/>
            <person name="Skelly N.A."/>
            <person name="Okamura Y."/>
            <person name="Vlamakis H."/>
            <person name="Li Y."/>
            <person name="Tanoue T."/>
            <person name="Takei H."/>
            <person name="Nittono H."/>
            <person name="Narushima S."/>
            <person name="Irie J."/>
            <person name="Itoh H."/>
            <person name="Moriya K."/>
            <person name="Sugiura Y."/>
            <person name="Suematsu M."/>
            <person name="Moritoki N."/>
            <person name="Shibata S."/>
            <person name="Littman R.D."/>
            <person name="Fischbach A.M."/>
            <person name="Uwamino Y."/>
            <person name="Inoue T."/>
            <person name="Honda A."/>
            <person name="Hattori M."/>
            <person name="Murai T."/>
            <person name="Xavier J.R."/>
            <person name="Hirose N."/>
            <person name="Honda K."/>
        </authorList>
    </citation>
    <scope>NUCLEOTIDE SEQUENCE</scope>
    <source>
        <strain evidence="1">CE91-St12</strain>
    </source>
</reference>
<protein>
    <submittedName>
        <fullName evidence="1">Uncharacterized protein</fullName>
    </submittedName>
</protein>
<comment type="caution">
    <text evidence="1">The sequence shown here is derived from an EMBL/GenBank/DDBJ whole genome shotgun (WGS) entry which is preliminary data.</text>
</comment>
<gene>
    <name evidence="1" type="ORF">CE91St12_13780</name>
</gene>
<organism evidence="1 2">
    <name type="scientific">Bacteroides uniformis</name>
    <dbReference type="NCBI Taxonomy" id="820"/>
    <lineage>
        <taxon>Bacteria</taxon>
        <taxon>Pseudomonadati</taxon>
        <taxon>Bacteroidota</taxon>
        <taxon>Bacteroidia</taxon>
        <taxon>Bacteroidales</taxon>
        <taxon>Bacteroidaceae</taxon>
        <taxon>Bacteroides</taxon>
    </lineage>
</organism>
<evidence type="ECO:0000313" key="1">
    <source>
        <dbReference type="EMBL" id="GKH13168.1"/>
    </source>
</evidence>
<proteinExistence type="predicted"/>
<name>A0AA37JX94_BACUN</name>
<sequence length="146" mass="16707">MYNELKLDRMKLTVYNKSNSHPALTYKGKRVITVCRDGSMYLSRILSNELSLHAGNRLCIAHDEDRPKDWYMFVSDDENGFTIWNDPRCARFSNSFIAGMILDAAKVEKCAGFMVARDPVRVDGKLCYRIILDNPIPKGLRTISAR</sequence>
<accession>A0AA37JX94</accession>
<dbReference type="AlphaFoldDB" id="A0AA37JX94"/>